<evidence type="ECO:0000256" key="4">
    <source>
        <dbReference type="ARBA" id="ARBA00022475"/>
    </source>
</evidence>
<keyword evidence="5 10" id="KW-0812">Transmembrane</keyword>
<gene>
    <name evidence="11" type="ORF">VN21_08730</name>
</gene>
<protein>
    <recommendedName>
        <fullName evidence="10">Protein-export membrane protein SecG</fullName>
    </recommendedName>
</protein>
<evidence type="ECO:0000256" key="8">
    <source>
        <dbReference type="ARBA" id="ARBA00023010"/>
    </source>
</evidence>
<keyword evidence="3 10" id="KW-0813">Transport</keyword>
<keyword evidence="7 10" id="KW-1133">Transmembrane helix</keyword>
<feature type="transmembrane region" description="Helical" evidence="10">
    <location>
        <begin position="6"/>
        <end position="23"/>
    </location>
</feature>
<dbReference type="EMBL" id="LBBT01000184">
    <property type="protein sequence ID" value="KKY01505.1"/>
    <property type="molecule type" value="Genomic_DNA"/>
</dbReference>
<dbReference type="AlphaFoldDB" id="A0A0M3DFW0"/>
<comment type="caution">
    <text evidence="11">The sequence shown here is derived from an EMBL/GenBank/DDBJ whole genome shotgun (WGS) entry which is preliminary data.</text>
</comment>
<comment type="subcellular location">
    <subcellularLocation>
        <location evidence="1 10">Cell membrane</location>
        <topology evidence="1 10">Multi-pass membrane protein</topology>
    </subcellularLocation>
</comment>
<dbReference type="PRINTS" id="PR01651">
    <property type="entry name" value="SECGEXPORT"/>
</dbReference>
<keyword evidence="6 10" id="KW-0653">Protein transport</keyword>
<dbReference type="GO" id="GO:0015450">
    <property type="term" value="F:protein-transporting ATPase activity"/>
    <property type="evidence" value="ECO:0007669"/>
    <property type="project" value="UniProtKB-UniRule"/>
</dbReference>
<keyword evidence="9 10" id="KW-0472">Membrane</keyword>
<reference evidence="11 12" key="1">
    <citation type="submission" date="2015-04" db="EMBL/GenBank/DDBJ databases">
        <title>Microcin producing Clostridium sp. JC272T.</title>
        <authorList>
            <person name="Jyothsna T."/>
            <person name="Sasikala C."/>
            <person name="Ramana C."/>
        </authorList>
    </citation>
    <scope>NUCLEOTIDE SEQUENCE [LARGE SCALE GENOMIC DNA]</scope>
    <source>
        <strain evidence="11 12">JC272</strain>
    </source>
</reference>
<dbReference type="GO" id="GO:0065002">
    <property type="term" value="P:intracellular protein transmembrane transport"/>
    <property type="evidence" value="ECO:0007669"/>
    <property type="project" value="TreeGrafter"/>
</dbReference>
<evidence type="ECO:0000256" key="9">
    <source>
        <dbReference type="ARBA" id="ARBA00023136"/>
    </source>
</evidence>
<dbReference type="GO" id="GO:0005886">
    <property type="term" value="C:plasma membrane"/>
    <property type="evidence" value="ECO:0007669"/>
    <property type="project" value="UniProtKB-SubCell"/>
</dbReference>
<keyword evidence="8 10" id="KW-0811">Translocation</keyword>
<evidence type="ECO:0000256" key="3">
    <source>
        <dbReference type="ARBA" id="ARBA00022448"/>
    </source>
</evidence>
<evidence type="ECO:0000256" key="2">
    <source>
        <dbReference type="ARBA" id="ARBA00008445"/>
    </source>
</evidence>
<dbReference type="GO" id="GO:0043952">
    <property type="term" value="P:protein transport by the Sec complex"/>
    <property type="evidence" value="ECO:0007669"/>
    <property type="project" value="TreeGrafter"/>
</dbReference>
<evidence type="ECO:0000256" key="1">
    <source>
        <dbReference type="ARBA" id="ARBA00004651"/>
    </source>
</evidence>
<dbReference type="PANTHER" id="PTHR34182:SF1">
    <property type="entry name" value="PROTEIN-EXPORT MEMBRANE PROTEIN SECG"/>
    <property type="match status" value="1"/>
</dbReference>
<organism evidence="11 12">
    <name type="scientific">Paraclostridium benzoelyticum</name>
    <dbReference type="NCBI Taxonomy" id="1629550"/>
    <lineage>
        <taxon>Bacteria</taxon>
        <taxon>Bacillati</taxon>
        <taxon>Bacillota</taxon>
        <taxon>Clostridia</taxon>
        <taxon>Peptostreptococcales</taxon>
        <taxon>Peptostreptococcaceae</taxon>
        <taxon>Paraclostridium</taxon>
    </lineage>
</organism>
<evidence type="ECO:0000313" key="11">
    <source>
        <dbReference type="EMBL" id="KKY01505.1"/>
    </source>
</evidence>
<dbReference type="PANTHER" id="PTHR34182">
    <property type="entry name" value="PROTEIN-EXPORT MEMBRANE PROTEIN SECG"/>
    <property type="match status" value="1"/>
</dbReference>
<keyword evidence="4 10" id="KW-1003">Cell membrane</keyword>
<comment type="function">
    <text evidence="10">Involved in protein export. Participates in an early event of protein translocation.</text>
</comment>
<dbReference type="NCBIfam" id="TIGR00810">
    <property type="entry name" value="secG"/>
    <property type="match status" value="1"/>
</dbReference>
<evidence type="ECO:0000256" key="7">
    <source>
        <dbReference type="ARBA" id="ARBA00022989"/>
    </source>
</evidence>
<dbReference type="GO" id="GO:0009306">
    <property type="term" value="P:protein secretion"/>
    <property type="evidence" value="ECO:0007669"/>
    <property type="project" value="UniProtKB-UniRule"/>
</dbReference>
<accession>A0A0M3DFW0</accession>
<proteinExistence type="inferred from homology"/>
<dbReference type="Pfam" id="PF03840">
    <property type="entry name" value="SecG"/>
    <property type="match status" value="1"/>
</dbReference>
<feature type="transmembrane region" description="Helical" evidence="10">
    <location>
        <begin position="52"/>
        <end position="74"/>
    </location>
</feature>
<evidence type="ECO:0000256" key="5">
    <source>
        <dbReference type="ARBA" id="ARBA00022692"/>
    </source>
</evidence>
<evidence type="ECO:0000256" key="6">
    <source>
        <dbReference type="ARBA" id="ARBA00022927"/>
    </source>
</evidence>
<evidence type="ECO:0000256" key="10">
    <source>
        <dbReference type="RuleBase" id="RU365087"/>
    </source>
</evidence>
<keyword evidence="12" id="KW-1185">Reference proteome</keyword>
<evidence type="ECO:0000313" key="12">
    <source>
        <dbReference type="Proteomes" id="UP000034407"/>
    </source>
</evidence>
<dbReference type="InterPro" id="IPR004692">
    <property type="entry name" value="SecG"/>
</dbReference>
<name>A0A0M3DFW0_9FIRM</name>
<sequence length="75" mass="8119">MAMFNVLMGVQVVISIILVVSILPQDTKSAVPTEFGGEGTQSYFKPKGKEAFLARVTKISAVLFFLNAMAILLVK</sequence>
<comment type="similarity">
    <text evidence="2 10">Belongs to the SecG family.</text>
</comment>
<dbReference type="PATRIC" id="fig|1629550.3.peg.1187"/>
<dbReference type="Proteomes" id="UP000034407">
    <property type="component" value="Unassembled WGS sequence"/>
</dbReference>